<dbReference type="InterPro" id="IPR046803">
    <property type="entry name" value="DNAPKcs_CC1-2"/>
</dbReference>
<proteinExistence type="inferred from homology"/>
<dbReference type="InterPro" id="IPR016024">
    <property type="entry name" value="ARM-type_fold"/>
</dbReference>
<dbReference type="SMART" id="SM01344">
    <property type="entry name" value="NUC194"/>
    <property type="match status" value="1"/>
</dbReference>
<dbReference type="InterPro" id="IPR003151">
    <property type="entry name" value="PIK-rel_kinase_FAT"/>
</dbReference>
<organism evidence="18 19">
    <name type="scientific">Amblyomma americanum</name>
    <name type="common">Lone star tick</name>
    <dbReference type="NCBI Taxonomy" id="6943"/>
    <lineage>
        <taxon>Eukaryota</taxon>
        <taxon>Metazoa</taxon>
        <taxon>Ecdysozoa</taxon>
        <taxon>Arthropoda</taxon>
        <taxon>Chelicerata</taxon>
        <taxon>Arachnida</taxon>
        <taxon>Acari</taxon>
        <taxon>Parasitiformes</taxon>
        <taxon>Ixodida</taxon>
        <taxon>Ixodoidea</taxon>
        <taxon>Ixodidae</taxon>
        <taxon>Amblyomminae</taxon>
        <taxon>Amblyomma</taxon>
    </lineage>
</organism>
<protein>
    <recommendedName>
        <fullName evidence="4">DNA-dependent protein kinase catalytic subunit</fullName>
        <ecNumber evidence="3">2.7.11.1</ecNumber>
    </recommendedName>
</protein>
<keyword evidence="12" id="KW-0234">DNA repair</keyword>
<dbReference type="PROSITE" id="PS51190">
    <property type="entry name" value="FATC"/>
    <property type="match status" value="1"/>
</dbReference>
<keyword evidence="19" id="KW-1185">Reference proteome</keyword>
<keyword evidence="7" id="KW-0808">Transferase</keyword>
<dbReference type="PROSITE" id="PS00916">
    <property type="entry name" value="PI3_4_KINASE_2"/>
    <property type="match status" value="1"/>
</dbReference>
<dbReference type="PANTHER" id="PTHR11139:SF68">
    <property type="entry name" value="DNA-DEPENDENT PROTEIN KINASE CATALYTIC SUBUNIT"/>
    <property type="match status" value="1"/>
</dbReference>
<dbReference type="InterPro" id="IPR011009">
    <property type="entry name" value="Kinase-like_dom_sf"/>
</dbReference>
<dbReference type="PROSITE" id="PS51189">
    <property type="entry name" value="FAT"/>
    <property type="match status" value="1"/>
</dbReference>
<dbReference type="InterPro" id="IPR037706">
    <property type="entry name" value="DNA-PK_dom"/>
</dbReference>
<dbReference type="EC" id="2.7.11.1" evidence="3"/>
<dbReference type="Proteomes" id="UP001321473">
    <property type="component" value="Unassembled WGS sequence"/>
</dbReference>
<keyword evidence="5" id="KW-0723">Serine/threonine-protein kinase</keyword>
<dbReference type="PANTHER" id="PTHR11139">
    <property type="entry name" value="ATAXIA TELANGIECTASIA MUTATED ATM -RELATED"/>
    <property type="match status" value="1"/>
</dbReference>
<dbReference type="Pfam" id="PF08163">
    <property type="entry name" value="DNAPKcs_CC3"/>
    <property type="match status" value="1"/>
</dbReference>
<feature type="region of interest" description="Disordered" evidence="14">
    <location>
        <begin position="770"/>
        <end position="789"/>
    </location>
</feature>
<dbReference type="Pfam" id="PF20502">
    <property type="entry name" value="DNAPKcs_CC1-2"/>
    <property type="match status" value="1"/>
</dbReference>
<evidence type="ECO:0000256" key="1">
    <source>
        <dbReference type="ARBA" id="ARBA00004604"/>
    </source>
</evidence>
<dbReference type="Gene3D" id="1.10.1070.11">
    <property type="entry name" value="Phosphatidylinositol 3-/4-kinase, catalytic domain"/>
    <property type="match status" value="1"/>
</dbReference>
<keyword evidence="8" id="KW-0547">Nucleotide-binding</keyword>
<keyword evidence="6" id="KW-0597">Phosphoprotein</keyword>
<dbReference type="InterPro" id="IPR014009">
    <property type="entry name" value="PIK_FAT"/>
</dbReference>
<keyword evidence="9" id="KW-0227">DNA damage</keyword>
<dbReference type="InterPro" id="IPR012582">
    <property type="entry name" value="DNAPKcs_CC3"/>
</dbReference>
<evidence type="ECO:0000256" key="13">
    <source>
        <dbReference type="ARBA" id="ARBA00023242"/>
    </source>
</evidence>
<evidence type="ECO:0000313" key="19">
    <source>
        <dbReference type="Proteomes" id="UP001321473"/>
    </source>
</evidence>
<sequence length="3899" mass="437769">MSELIREALLRLDASERPDEALILVDEIDRTCQDQVFSDKDEGYITTLLVSDEKSLIAFLKRTVVNELLKDAKAKGLQVLTGWFEKVPSRLVHHAAVVKDVSTQLVFRDKAAKVRCAALVLLSKVLESCQGAQVAEKLDIPNLLQRFFVLLSQPSKLTPTVKVEILCVLGIIAEHHPAAATPYSAKLLSMYLGELKLLKKTGVGKEKTALAGCLQGLAGYLQSFGTGFESDPDDYFLLFSFVKSALVPSTAQKKYYDVPRAALILLSKHAALFGQLLLDEYRSLYKQIGHWSRHYNREMKSLGVAALESFLREVAAALVEGKDRKDNLEIFEFFIQEFQQTLRAETHTHDLAAALKGYGLLALPCKQYMKESDVLFMLSDVLLRSEHVFQSISSPAVLEDSLPLLTSFQEATASILRCASKVPENHLLLLEKLAVLQIENFPIVAVNLQVRYAKSLLFLLLAVHPLSPTSLSRVVYQGLVRTCSHPIVADVEASEEDDAAVGRLQKITYRRYSMLWSYLLDATNVQELNQMQIAPDARSAFVTDVYDALLTAVLSMMSKLNLSVKPSTTEMETSANMSDPTCGVDAECPKDFNIFINLVDFFRDTFLVKRREFFTKWAFVLIKKFVEYSTRYPLVSGFYKALAVCFQICEKSSYFEGGSSEATACLCLVSSFVHETMGRLQQFKDDLLASCLELVLRAPSPVAREQAISRVPALKMALQQGLSFLPLAKSTLDTLQCWEKRLPPDVADECLRKVLPSLCPYLSLGARSGLSTTDPTEDIKRPRPRGPHKIPLKVLYKKKREQSKLQESELETLRCKILDFLGSLDGERRAFLLADLEKETLAAALSWDPETREHLTFAVPFPDAKVDIAFDGFLPRVVELARFAGNRQTKVAGCELLHALILYAVGTGVQNTERRAKYPMIHLYKHLFPELLHLACDADQVTQNLFRPLTLQLMHWFSSTSTRGSQESATIVECLWDTVTQPQETTVRDFAAQCLKEFVAWSIKQSTPKELEKSPTNVKSVLRRLCSYCRHPSASKRLGAALVFNNIYVLLREEESLVDTFILETLVYFVDSLKLAHVDEKTIGSRELCCRALDNILRIVSVKSDLLSGTKSKRRWPFGNGESRTVTLSLAVEWLLFQTSCPQSDSRRKCMELVWTLVPRLPGSPTHSSYMAELLKANSSSFFIARFEEGLSVTTGTWTNLTGIRKFCDQLLGLLECYTWILEQRLLEPKLLFEVPNKPSLIFSLTAKFLEHLALCENLHEALSDEEAASLLCTPTGTSAFNLAKCSVTVRLFNFLTVWMKAAPSSMSAIPNPFWKTEAFWKCCVVCVLLPSEAGFDLSDLEVSNQLPHEMLGFLRQLSATFPDLLSSSFTSALSSFLTKRLECSIEKVLDLDINELNCPPETLELSQAADAEPMDEDQQQQQKDLLRLTGLVSGYRLLAELNIVKVDPEAALAPVRAVARFLGGQQIVSPTPLAKELCLHLLELATALGASASKILESLEPTRAWNAMGDQLCHHFIENARAFVPASLSMTSSATAVLTRVLNHVLQDKQLASVHGSTLSSEVMKQWSILAPFFDEGSAQITVNSAVLVLEKLVLLNPEIVSPKSSHFETLFALFLNLLRRPAATLVDKVLALGLVSAFATDARQETSDRLRDALEEMVLQHFPMEVSKLLPGAPELLGYVQAMRKLLVGLENTGSTVLLELLLRVLYREDKSHFLEPEVLHTLRRTMPRCSEAKQQQLLTTAYKCAASLRGLPTSARLSIASRLLPQLLRHSSKSSLQHFFVDNVGAITDTVASKIRAGSEWELTSKIVALSCLEVLYSCSPKDDVSGKQSAINNAFCRARGITATVGNELTKEVTKHTNMLKKERGELGSTEADAGLWRRLRCAAYNVIMAVVSCTQVDAKFYDVFLFQENPHKGEFVWNNITEELKTYNFPLVIEAPYRKSRQIVGVMEDTLEGSGQYPPPGRRTLSSLQGSSLAKEASQYSLSASGLALWDVDEQNKSSTDSSEKEAPEDGKAIFRKFKVVDLEEDELNQHECMAAVCSVLGHMASVGIVCKTVEEAKASPVPKWLSTITGAITGEHTKPNALRFLCRVIVNCAEVLKVYLHHLVPVILDVLGQEKLGSELDAFATDMIVTVLIWTADLDAKSLESLGVAKQVQAVLNFLVDHCGHERRDILRSQLELVQAWVGTWKKQLHFPEDAILRLIEETSLDSKDVKGVLLLGIFVTNDLVAFDTSDSTLHRILDRLTKLLACKHRPSYTSVADVIGLTFRKMNEGVGVDAAFESSVESHLNGILRMGLRDQYVLCLHHICRFYEPFAQRFIVTMMLQLPRALASFKVAILEVISVACTQVEQPVQKLEGLGFVDLLAHGLSVANFWCQETQLPRATVERLIALLGDMYLPEMEEHFLSSVTFLLFELTSRSPDYDRKVFQKPLSDCTFVDYAVTGSWRRRHAAMTPLFAETLSFSQSQSSSTSTQSSTTGGGAGASQKLRATQVALQFTPTQQGTTGEPSTYSWLTQSTHETSFAVQQRRPMNVLQFTAGKAEPGTKKEDTATSERADVLQRLKGRRFLQDEDQVRLQHIRREVRLRETRKKLEEERHVRREAEVTLYRSYRMGDFPDIEISHAALIAPMQALAQQDQQVAMMVLSEVVTSALLDSRREGSPFARRRGELCEGLQGALANILEKSMRCFPPLVNFVQEVAFQSAADIKLPVSAICRASVASGHQSLGILLLEETKRVDSSSTSENAPPAKRSRTEEAPKGQMWMHLAELYKSLGDYDAVRASLALCEDVGPKAKDALEKEARGNYQEARDIYRQLVASRSVGEDGLTWDDAVLQCCCLLGEWKELQVEVDTRLNLSSGSNWDRLWDGPYNQEHYLPLYVKARIKRILNEDGDQQGFPAVIRRWMDDSRKKRFLEEECCQELVLLSLSQKDTCRAEYYIKCLTEQFLEDWSSLSVLTPSLIEGKLECLLPLTDLNLYLKHSRRSDADHLLSSWRSRLPSNADSVLLWNEVITNRCFLIRSLGRPVPEEKALILNAFASAMLQQDNVPMALRSVVEIEQLRLSEQLRDWADWRYVETYCNMLQKASENEPLPKQLASHIRMLEKVDAAAGNSSVDHVHSVKYKMLKGRVMSGLSSILRAGGKMTLDQKASLKLSNDRQPITAQSVCDEALHQHLAAIAIDEAPVELRADAHLSLAVFCSGILQMENSGEASLSRRDKYPQLLVDAVLTAMRLGHDQAQDMFPRLLQLLQTYPSCGDAFIEQCSKVPCWMFLRWINQILALLDKQVGPFLFNIVDSVARQYPNALVYPFRMSSSAYTFECPKTKKACQGFVGRLQQTMDRIPLVNEFIRALEQLQFPEIAFKVWYDSVKDALIEKQGAASLKELFKKIVSQLLVCGRDSASRSSWSRVHQRFSEKMKEKIFEAFGTQGEKLATMTQKKFQEQYNKIMQSYKPGEPPKVLKDISPWLSNFNSVNQEHSLEIPGQYTGKGRPMPEYHVKIFGFDENIRVLQSLQRPCRITIRGDDEKEYRFLVKTGEDLRQDDRIEQIFEVMNDLLRKDPVCRSKHLQLVTYKVVPLTPRVGIIQWLDNTMVLEEFLRHGLTAEELEDIKHVPATYKLHTLNDYMKAYETQSCQKAAVARYHSCLRPASKQALRKALLGLSSCPEAFFALRSRFVSSHATISIAQWVLGIGDRHLGNFLVGTKSGLEIGIDFGYAFGVATQFLPVPELVPFRLTPQYTALTEPFDKGGTMACAMHYTLQALRSGSRSLLDMMDVFVQEPTIDWLRFAKKQRQLDKQQKGDKSDRTATLDWYPRQKVDIVRQKLEGHHPSYILRDELKLGKGNQQNFANMERICLGASGPHGIVRQQFSEADKLTPQQQVECLIEQATDPAILGLTWLGWQPWR</sequence>
<feature type="region of interest" description="Disordered" evidence="14">
    <location>
        <begin position="2738"/>
        <end position="2759"/>
    </location>
</feature>
<dbReference type="Gene3D" id="3.30.1010.10">
    <property type="entry name" value="Phosphatidylinositol 3-kinase Catalytic Subunit, Chain A, domain 4"/>
    <property type="match status" value="1"/>
</dbReference>
<dbReference type="Pfam" id="PF00454">
    <property type="entry name" value="PI3_PI4_kinase"/>
    <property type="match status" value="1"/>
</dbReference>
<gene>
    <name evidence="18" type="ORF">V5799_029934</name>
</gene>
<dbReference type="Pfam" id="PF19704">
    <property type="entry name" value="DNAPKcs_CC5"/>
    <property type="match status" value="2"/>
</dbReference>
<evidence type="ECO:0000256" key="6">
    <source>
        <dbReference type="ARBA" id="ARBA00022553"/>
    </source>
</evidence>
<dbReference type="SMART" id="SM00146">
    <property type="entry name" value="PI3Kc"/>
    <property type="match status" value="1"/>
</dbReference>
<dbReference type="GO" id="GO:0006303">
    <property type="term" value="P:double-strand break repair via nonhomologous end joining"/>
    <property type="evidence" value="ECO:0007669"/>
    <property type="project" value="InterPro"/>
</dbReference>
<feature type="domain" description="FATC" evidence="17">
    <location>
        <begin position="3867"/>
        <end position="3899"/>
    </location>
</feature>
<name>A0AAQ4EPQ2_AMBAM</name>
<evidence type="ECO:0000256" key="4">
    <source>
        <dbReference type="ARBA" id="ARBA00018077"/>
    </source>
</evidence>
<dbReference type="InterPro" id="IPR003152">
    <property type="entry name" value="FATC_dom"/>
</dbReference>
<evidence type="ECO:0000313" key="18">
    <source>
        <dbReference type="EMBL" id="KAK8776726.1"/>
    </source>
</evidence>
<accession>A0AAQ4EPQ2</accession>
<dbReference type="InterPro" id="IPR000403">
    <property type="entry name" value="PI3/4_kinase_cat_dom"/>
</dbReference>
<evidence type="ECO:0000256" key="14">
    <source>
        <dbReference type="SAM" id="MobiDB-lite"/>
    </source>
</evidence>
<comment type="similarity">
    <text evidence="2">Belongs to the PI3/PI4-kinase family.</text>
</comment>
<comment type="subcellular location">
    <subcellularLocation>
        <location evidence="1">Nucleus</location>
        <location evidence="1">Nucleolus</location>
    </subcellularLocation>
</comment>
<dbReference type="FunFam" id="3.30.1010.10:FF:000013">
    <property type="entry name" value="Protein kinase, DNA-activated, catalytic subunit"/>
    <property type="match status" value="1"/>
</dbReference>
<reference evidence="18 19" key="1">
    <citation type="journal article" date="2023" name="Arcadia Sci">
        <title>De novo assembly of a long-read Amblyomma americanum tick genome.</title>
        <authorList>
            <person name="Chou S."/>
            <person name="Poskanzer K.E."/>
            <person name="Rollins M."/>
            <person name="Thuy-Boun P.S."/>
        </authorList>
    </citation>
    <scope>NUCLEOTIDE SEQUENCE [LARGE SCALE GENOMIC DNA]</scope>
    <source>
        <strain evidence="18">F_SG_1</strain>
        <tissue evidence="18">Salivary glands</tissue>
    </source>
</reference>
<evidence type="ECO:0000259" key="15">
    <source>
        <dbReference type="PROSITE" id="PS50290"/>
    </source>
</evidence>
<dbReference type="PROSITE" id="PS00915">
    <property type="entry name" value="PI3_4_KINASE_1"/>
    <property type="match status" value="1"/>
</dbReference>
<dbReference type="InterPro" id="IPR036940">
    <property type="entry name" value="PI3/4_kinase_cat_sf"/>
</dbReference>
<dbReference type="GO" id="GO:0005524">
    <property type="term" value="F:ATP binding"/>
    <property type="evidence" value="ECO:0007669"/>
    <property type="project" value="UniProtKB-KW"/>
</dbReference>
<evidence type="ECO:0000256" key="9">
    <source>
        <dbReference type="ARBA" id="ARBA00022763"/>
    </source>
</evidence>
<dbReference type="InterPro" id="IPR050517">
    <property type="entry name" value="DDR_Repair_Kinase"/>
</dbReference>
<dbReference type="GO" id="GO:0000723">
    <property type="term" value="P:telomere maintenance"/>
    <property type="evidence" value="ECO:0007669"/>
    <property type="project" value="TreeGrafter"/>
</dbReference>
<keyword evidence="10" id="KW-0418">Kinase</keyword>
<evidence type="ECO:0000256" key="12">
    <source>
        <dbReference type="ARBA" id="ARBA00023204"/>
    </source>
</evidence>
<keyword evidence="13" id="KW-0539">Nucleus</keyword>
<dbReference type="SUPFAM" id="SSF48371">
    <property type="entry name" value="ARM repeat"/>
    <property type="match status" value="2"/>
</dbReference>
<dbReference type="InterPro" id="IPR045581">
    <property type="entry name" value="DNAPKcs_CC5"/>
</dbReference>
<evidence type="ECO:0000259" key="17">
    <source>
        <dbReference type="PROSITE" id="PS51190"/>
    </source>
</evidence>
<dbReference type="GO" id="GO:0005730">
    <property type="term" value="C:nucleolus"/>
    <property type="evidence" value="ECO:0007669"/>
    <property type="project" value="UniProtKB-SubCell"/>
</dbReference>
<evidence type="ECO:0000256" key="5">
    <source>
        <dbReference type="ARBA" id="ARBA00022527"/>
    </source>
</evidence>
<evidence type="ECO:0000256" key="8">
    <source>
        <dbReference type="ARBA" id="ARBA00022741"/>
    </source>
</evidence>
<evidence type="ECO:0000256" key="7">
    <source>
        <dbReference type="ARBA" id="ARBA00022679"/>
    </source>
</evidence>
<dbReference type="EMBL" id="JARKHS020012618">
    <property type="protein sequence ID" value="KAK8776726.1"/>
    <property type="molecule type" value="Genomic_DNA"/>
</dbReference>
<dbReference type="PROSITE" id="PS50290">
    <property type="entry name" value="PI3_4_KINASE_3"/>
    <property type="match status" value="1"/>
</dbReference>
<evidence type="ECO:0000256" key="2">
    <source>
        <dbReference type="ARBA" id="ARBA00011031"/>
    </source>
</evidence>
<dbReference type="GO" id="GO:0004677">
    <property type="term" value="F:DNA-dependent protein kinase activity"/>
    <property type="evidence" value="ECO:0007669"/>
    <property type="project" value="InterPro"/>
</dbReference>
<evidence type="ECO:0000256" key="3">
    <source>
        <dbReference type="ARBA" id="ARBA00012513"/>
    </source>
</evidence>
<evidence type="ECO:0000259" key="16">
    <source>
        <dbReference type="PROSITE" id="PS51189"/>
    </source>
</evidence>
<dbReference type="CDD" id="cd05172">
    <property type="entry name" value="PIKKc_DNA-PK"/>
    <property type="match status" value="1"/>
</dbReference>
<feature type="domain" description="FAT" evidence="16">
    <location>
        <begin position="2714"/>
        <end position="3313"/>
    </location>
</feature>
<dbReference type="InterPro" id="IPR046804">
    <property type="entry name" value="DNA-PKcs_N"/>
</dbReference>
<evidence type="ECO:0000256" key="10">
    <source>
        <dbReference type="ARBA" id="ARBA00022777"/>
    </source>
</evidence>
<dbReference type="Pfam" id="PF02260">
    <property type="entry name" value="FATC"/>
    <property type="match status" value="1"/>
</dbReference>
<dbReference type="SMART" id="SM01343">
    <property type="entry name" value="FATC"/>
    <property type="match status" value="1"/>
</dbReference>
<dbReference type="SUPFAM" id="SSF56112">
    <property type="entry name" value="Protein kinase-like (PK-like)"/>
    <property type="match status" value="1"/>
</dbReference>
<keyword evidence="11" id="KW-0067">ATP-binding</keyword>
<dbReference type="Pfam" id="PF02259">
    <property type="entry name" value="FAT"/>
    <property type="match status" value="1"/>
</dbReference>
<dbReference type="Pfam" id="PF20500">
    <property type="entry name" value="DNA-PKcs_N"/>
    <property type="match status" value="1"/>
</dbReference>
<evidence type="ECO:0000256" key="11">
    <source>
        <dbReference type="ARBA" id="ARBA00022840"/>
    </source>
</evidence>
<comment type="caution">
    <text evidence="18">The sequence shown here is derived from an EMBL/GenBank/DDBJ whole genome shotgun (WGS) entry which is preliminary data.</text>
</comment>
<dbReference type="InterPro" id="IPR018936">
    <property type="entry name" value="PI3/4_kinase_CS"/>
</dbReference>
<feature type="domain" description="PI3K/PI4K catalytic" evidence="15">
    <location>
        <begin position="3499"/>
        <end position="3821"/>
    </location>
</feature>